<proteinExistence type="predicted"/>
<dbReference type="InterPro" id="IPR036390">
    <property type="entry name" value="WH_DNA-bd_sf"/>
</dbReference>
<dbReference type="InterPro" id="IPR036388">
    <property type="entry name" value="WH-like_DNA-bd_sf"/>
</dbReference>
<dbReference type="AlphaFoldDB" id="A0A9W6WCV4"/>
<dbReference type="PROSITE" id="PS50995">
    <property type="entry name" value="HTH_MARR_2"/>
    <property type="match status" value="1"/>
</dbReference>
<dbReference type="PANTHER" id="PTHR33164">
    <property type="entry name" value="TRANSCRIPTIONAL REGULATOR, MARR FAMILY"/>
    <property type="match status" value="1"/>
</dbReference>
<evidence type="ECO:0000313" key="6">
    <source>
        <dbReference type="Proteomes" id="UP001165079"/>
    </source>
</evidence>
<keyword evidence="2" id="KW-0238">DNA-binding</keyword>
<evidence type="ECO:0000313" key="5">
    <source>
        <dbReference type="EMBL" id="GLZ80195.1"/>
    </source>
</evidence>
<dbReference type="InterPro" id="IPR023187">
    <property type="entry name" value="Tscrpt_reg_MarR-type_CS"/>
</dbReference>
<dbReference type="GO" id="GO:0003677">
    <property type="term" value="F:DNA binding"/>
    <property type="evidence" value="ECO:0007669"/>
    <property type="project" value="UniProtKB-KW"/>
</dbReference>
<dbReference type="GO" id="GO:0006950">
    <property type="term" value="P:response to stress"/>
    <property type="evidence" value="ECO:0007669"/>
    <property type="project" value="TreeGrafter"/>
</dbReference>
<sequence length="156" mass="17812">MTLEERLLGAEEARAWSQFLRTSQRLEHRLDRELRTAHGISHTQYEILVNLAEPGTEHGNLCMSDLADMLATAKSAITYQVNQLVERGYVERVKGEGDQRNVIVRLTVAGRALLDDVAPAHLDRVRRWFIEQLGPGQLQDLQEALERTCRQIVGRR</sequence>
<organism evidence="5 6">
    <name type="scientific">Actinorhabdospora filicis</name>
    <dbReference type="NCBI Taxonomy" id="1785913"/>
    <lineage>
        <taxon>Bacteria</taxon>
        <taxon>Bacillati</taxon>
        <taxon>Actinomycetota</taxon>
        <taxon>Actinomycetes</taxon>
        <taxon>Micromonosporales</taxon>
        <taxon>Micromonosporaceae</taxon>
        <taxon>Actinorhabdospora</taxon>
    </lineage>
</organism>
<dbReference type="PROSITE" id="PS01117">
    <property type="entry name" value="HTH_MARR_1"/>
    <property type="match status" value="1"/>
</dbReference>
<comment type="caution">
    <text evidence="5">The sequence shown here is derived from an EMBL/GenBank/DDBJ whole genome shotgun (WGS) entry which is preliminary data.</text>
</comment>
<evidence type="ECO:0000259" key="4">
    <source>
        <dbReference type="PROSITE" id="PS50995"/>
    </source>
</evidence>
<evidence type="ECO:0000256" key="2">
    <source>
        <dbReference type="ARBA" id="ARBA00023125"/>
    </source>
</evidence>
<dbReference type="SUPFAM" id="SSF46785">
    <property type="entry name" value="Winged helix' DNA-binding domain"/>
    <property type="match status" value="1"/>
</dbReference>
<keyword evidence="1" id="KW-0805">Transcription regulation</keyword>
<reference evidence="5" key="1">
    <citation type="submission" date="2023-03" db="EMBL/GenBank/DDBJ databases">
        <title>Actinorhabdospora filicis NBRC 111898.</title>
        <authorList>
            <person name="Ichikawa N."/>
            <person name="Sato H."/>
            <person name="Tonouchi N."/>
        </authorList>
    </citation>
    <scope>NUCLEOTIDE SEQUENCE</scope>
    <source>
        <strain evidence="5">NBRC 111898</strain>
    </source>
</reference>
<dbReference type="GO" id="GO:0003700">
    <property type="term" value="F:DNA-binding transcription factor activity"/>
    <property type="evidence" value="ECO:0007669"/>
    <property type="project" value="InterPro"/>
</dbReference>
<dbReference type="EMBL" id="BSTX01000003">
    <property type="protein sequence ID" value="GLZ80195.1"/>
    <property type="molecule type" value="Genomic_DNA"/>
</dbReference>
<dbReference type="InterPro" id="IPR000835">
    <property type="entry name" value="HTH_MarR-typ"/>
</dbReference>
<protein>
    <submittedName>
        <fullName evidence="5">MarR family transcriptional regulator</fullName>
    </submittedName>
</protein>
<dbReference type="InterPro" id="IPR039422">
    <property type="entry name" value="MarR/SlyA-like"/>
</dbReference>
<dbReference type="Gene3D" id="1.10.10.10">
    <property type="entry name" value="Winged helix-like DNA-binding domain superfamily/Winged helix DNA-binding domain"/>
    <property type="match status" value="1"/>
</dbReference>
<feature type="domain" description="HTH marR-type" evidence="4">
    <location>
        <begin position="12"/>
        <end position="150"/>
    </location>
</feature>
<evidence type="ECO:0000256" key="1">
    <source>
        <dbReference type="ARBA" id="ARBA00023015"/>
    </source>
</evidence>
<dbReference type="RefSeq" id="WP_285665319.1">
    <property type="nucleotide sequence ID" value="NZ_BSTX01000003.1"/>
</dbReference>
<keyword evidence="6" id="KW-1185">Reference proteome</keyword>
<dbReference type="PANTHER" id="PTHR33164:SF99">
    <property type="entry name" value="MARR FAMILY REGULATORY PROTEIN"/>
    <property type="match status" value="1"/>
</dbReference>
<accession>A0A9W6WCV4</accession>
<gene>
    <name evidence="5" type="ORF">Afil01_50020</name>
</gene>
<dbReference type="Proteomes" id="UP001165079">
    <property type="component" value="Unassembled WGS sequence"/>
</dbReference>
<evidence type="ECO:0000256" key="3">
    <source>
        <dbReference type="ARBA" id="ARBA00023163"/>
    </source>
</evidence>
<keyword evidence="3" id="KW-0804">Transcription</keyword>
<name>A0A9W6WCV4_9ACTN</name>
<dbReference type="Pfam" id="PF01047">
    <property type="entry name" value="MarR"/>
    <property type="match status" value="1"/>
</dbReference>
<dbReference type="SMART" id="SM00347">
    <property type="entry name" value="HTH_MARR"/>
    <property type="match status" value="1"/>
</dbReference>